<dbReference type="InterPro" id="IPR005162">
    <property type="entry name" value="Retrotrans_gag_dom"/>
</dbReference>
<dbReference type="AlphaFoldDB" id="A0A699J9L0"/>
<keyword evidence="3" id="KW-0548">Nucleotidyltransferase</keyword>
<dbReference type="Pfam" id="PF03732">
    <property type="entry name" value="Retrotrans_gag"/>
    <property type="match status" value="1"/>
</dbReference>
<feature type="compositionally biased region" description="Basic and acidic residues" evidence="1">
    <location>
        <begin position="547"/>
        <end position="558"/>
    </location>
</feature>
<evidence type="ECO:0000259" key="2">
    <source>
        <dbReference type="Pfam" id="PF03732"/>
    </source>
</evidence>
<keyword evidence="3" id="KW-0695">RNA-directed DNA polymerase</keyword>
<protein>
    <submittedName>
        <fullName evidence="3">Reverse transcriptase domain-containing protein</fullName>
    </submittedName>
</protein>
<gene>
    <name evidence="3" type="ORF">Tci_594414</name>
</gene>
<evidence type="ECO:0000256" key="1">
    <source>
        <dbReference type="SAM" id="MobiDB-lite"/>
    </source>
</evidence>
<dbReference type="GO" id="GO:0003964">
    <property type="term" value="F:RNA-directed DNA polymerase activity"/>
    <property type="evidence" value="ECO:0007669"/>
    <property type="project" value="UniProtKB-KW"/>
</dbReference>
<feature type="non-terminal residue" evidence="3">
    <location>
        <position position="1"/>
    </location>
</feature>
<feature type="domain" description="Retrotransposon gag" evidence="2">
    <location>
        <begin position="412"/>
        <end position="510"/>
    </location>
</feature>
<organism evidence="3">
    <name type="scientific">Tanacetum cinerariifolium</name>
    <name type="common">Dalmatian daisy</name>
    <name type="synonym">Chrysanthemum cinerariifolium</name>
    <dbReference type="NCBI Taxonomy" id="118510"/>
    <lineage>
        <taxon>Eukaryota</taxon>
        <taxon>Viridiplantae</taxon>
        <taxon>Streptophyta</taxon>
        <taxon>Embryophyta</taxon>
        <taxon>Tracheophyta</taxon>
        <taxon>Spermatophyta</taxon>
        <taxon>Magnoliopsida</taxon>
        <taxon>eudicotyledons</taxon>
        <taxon>Gunneridae</taxon>
        <taxon>Pentapetalae</taxon>
        <taxon>asterids</taxon>
        <taxon>campanulids</taxon>
        <taxon>Asterales</taxon>
        <taxon>Asteraceae</taxon>
        <taxon>Asteroideae</taxon>
        <taxon>Anthemideae</taxon>
        <taxon>Anthemidinae</taxon>
        <taxon>Tanacetum</taxon>
    </lineage>
</organism>
<feature type="compositionally biased region" description="Low complexity" evidence="1">
    <location>
        <begin position="559"/>
        <end position="572"/>
    </location>
</feature>
<sequence length="633" mass="71571">SPYYVPGPEEPEQAPPLPEFILEPVYLEFMPPEDEILPAEEQPLHAADSPTADSSRYIPESDPEEDPEEDEEDHDEDPTDYPADRDDDDDDDDEDEESSRDEADDVEEDEDEEEEHPAPTDSIPPPPVHHVTAKMSIKDQPQAEIDKLLTIPSPPPSPLSPADVPEVTLPPRKRLCITLGPRYEVGESSSTAAARPTGGFKMDYGFVATLNDEIRRGPERESVDQRGVNMLYRDRRDHARTARPMETEARLLHQAWVQSMDANDLAHSEVMALRTQVVAHHSEIIEFRAADHRRQAQFIEALKLLNYRPRCQQFRDSRDQLKVLHCSMHQRRPKIAPKRTTRSTPATTTTTTTTTTSVTDAQLKTLIGQGIANALAARDADRSPNGEDGHDFGMGNRTVFCISNCIVENQIKFATCTLLRSALTWWNSHVTTVGPDVAYAMTWKNLRKKMTDKYYPRGKIKKLEGELWNLRVKSNGMVGYNQHFQELTLSCVRMFPEESDKVKRYVDGLPDVIHESIVASRPKTMQEAIEMATKLMDKKNNTFAERQTENKQKFDDTSKNNQNQQQQNKRQNTGMAYTTGSGDKKPYGGFKPLCPKCNNHHDGQCAPKCHKYNRVGHLARDCRSVASANTANN</sequence>
<feature type="region of interest" description="Disordered" evidence="1">
    <location>
        <begin position="547"/>
        <end position="582"/>
    </location>
</feature>
<feature type="region of interest" description="Disordered" evidence="1">
    <location>
        <begin position="32"/>
        <end position="130"/>
    </location>
</feature>
<feature type="compositionally biased region" description="Low complexity" evidence="1">
    <location>
        <begin position="342"/>
        <end position="355"/>
    </location>
</feature>
<proteinExistence type="predicted"/>
<reference evidence="3" key="1">
    <citation type="journal article" date="2019" name="Sci. Rep.">
        <title>Draft genome of Tanacetum cinerariifolium, the natural source of mosquito coil.</title>
        <authorList>
            <person name="Yamashiro T."/>
            <person name="Shiraishi A."/>
            <person name="Satake H."/>
            <person name="Nakayama K."/>
        </authorList>
    </citation>
    <scope>NUCLEOTIDE SEQUENCE</scope>
</reference>
<name>A0A699J9L0_TANCI</name>
<keyword evidence="3" id="KW-0808">Transferase</keyword>
<comment type="caution">
    <text evidence="3">The sequence shown here is derived from an EMBL/GenBank/DDBJ whole genome shotgun (WGS) entry which is preliminary data.</text>
</comment>
<dbReference type="EMBL" id="BKCJ010388370">
    <property type="protein sequence ID" value="GFA22442.1"/>
    <property type="molecule type" value="Genomic_DNA"/>
</dbReference>
<feature type="region of interest" description="Disordered" evidence="1">
    <location>
        <begin position="333"/>
        <end position="355"/>
    </location>
</feature>
<feature type="compositionally biased region" description="Acidic residues" evidence="1">
    <location>
        <begin position="61"/>
        <end position="115"/>
    </location>
</feature>
<evidence type="ECO:0000313" key="3">
    <source>
        <dbReference type="EMBL" id="GFA22442.1"/>
    </source>
</evidence>
<accession>A0A699J9L0</accession>